<proteinExistence type="predicted"/>
<sequence length="221" mass="23781">MCNNCGYNDALISRFMHYQAHMLHLVSDFAVATLRQQVGGATFDTPVNLLDRVNTTSEANTVSTPDSASAQTKTSFTSAPTQSSSHLDMQTPSNPVIVEAASSSLASSQEAVPETSTTPTEAPTRRHPTVPRRFLIVPEMEGQLVHARINIEPTTLMLARPISQPSAPINTTSDALASVDPSGSDASNARSSSESRLSEQSIWYARLISNIIGFSIYKNSQ</sequence>
<feature type="compositionally biased region" description="Low complexity" evidence="1">
    <location>
        <begin position="182"/>
        <end position="195"/>
    </location>
</feature>
<keyword evidence="3" id="KW-1185">Reference proteome</keyword>
<feature type="compositionally biased region" description="Low complexity" evidence="1">
    <location>
        <begin position="100"/>
        <end position="122"/>
    </location>
</feature>
<evidence type="ECO:0000256" key="1">
    <source>
        <dbReference type="SAM" id="MobiDB-lite"/>
    </source>
</evidence>
<feature type="compositionally biased region" description="Polar residues" evidence="1">
    <location>
        <begin position="165"/>
        <end position="175"/>
    </location>
</feature>
<accession>A0A448X8Q3</accession>
<evidence type="ECO:0000313" key="2">
    <source>
        <dbReference type="EMBL" id="VEL30996.1"/>
    </source>
</evidence>
<protein>
    <submittedName>
        <fullName evidence="2">Uncharacterized protein</fullName>
    </submittedName>
</protein>
<gene>
    <name evidence="2" type="ORF">PXEA_LOCUS24436</name>
</gene>
<comment type="caution">
    <text evidence="2">The sequence shown here is derived from an EMBL/GenBank/DDBJ whole genome shotgun (WGS) entry which is preliminary data.</text>
</comment>
<feature type="region of interest" description="Disordered" evidence="1">
    <location>
        <begin position="57"/>
        <end position="127"/>
    </location>
</feature>
<evidence type="ECO:0000313" key="3">
    <source>
        <dbReference type="Proteomes" id="UP000784294"/>
    </source>
</evidence>
<feature type="compositionally biased region" description="Polar residues" evidence="1">
    <location>
        <begin position="57"/>
        <end position="94"/>
    </location>
</feature>
<organism evidence="2 3">
    <name type="scientific">Protopolystoma xenopodis</name>
    <dbReference type="NCBI Taxonomy" id="117903"/>
    <lineage>
        <taxon>Eukaryota</taxon>
        <taxon>Metazoa</taxon>
        <taxon>Spiralia</taxon>
        <taxon>Lophotrochozoa</taxon>
        <taxon>Platyhelminthes</taxon>
        <taxon>Monogenea</taxon>
        <taxon>Polyopisthocotylea</taxon>
        <taxon>Polystomatidea</taxon>
        <taxon>Polystomatidae</taxon>
        <taxon>Protopolystoma</taxon>
    </lineage>
</organism>
<dbReference type="Proteomes" id="UP000784294">
    <property type="component" value="Unassembled WGS sequence"/>
</dbReference>
<name>A0A448X8Q3_9PLAT</name>
<dbReference type="AlphaFoldDB" id="A0A448X8Q3"/>
<feature type="region of interest" description="Disordered" evidence="1">
    <location>
        <begin position="165"/>
        <end position="195"/>
    </location>
</feature>
<dbReference type="EMBL" id="CAAALY010117638">
    <property type="protein sequence ID" value="VEL30996.1"/>
    <property type="molecule type" value="Genomic_DNA"/>
</dbReference>
<dbReference type="OrthoDB" id="6273648at2759"/>
<reference evidence="2" key="1">
    <citation type="submission" date="2018-11" db="EMBL/GenBank/DDBJ databases">
        <authorList>
            <consortium name="Pathogen Informatics"/>
        </authorList>
    </citation>
    <scope>NUCLEOTIDE SEQUENCE</scope>
</reference>